<evidence type="ECO:0000313" key="1">
    <source>
        <dbReference type="EMBL" id="STZ28581.1"/>
    </source>
</evidence>
<keyword evidence="2" id="KW-1185">Reference proteome</keyword>
<name>A0A378RQM0_MYROD</name>
<accession>A0A378RQM0</accession>
<evidence type="ECO:0000313" key="2">
    <source>
        <dbReference type="Proteomes" id="UP000255024"/>
    </source>
</evidence>
<dbReference type="AlphaFoldDB" id="A0A378RQM0"/>
<organism evidence="1 2">
    <name type="scientific">Myroides odoratus</name>
    <name type="common">Flavobacterium odoratum</name>
    <dbReference type="NCBI Taxonomy" id="256"/>
    <lineage>
        <taxon>Bacteria</taxon>
        <taxon>Pseudomonadati</taxon>
        <taxon>Bacteroidota</taxon>
        <taxon>Flavobacteriia</taxon>
        <taxon>Flavobacteriales</taxon>
        <taxon>Flavobacteriaceae</taxon>
        <taxon>Myroides</taxon>
    </lineage>
</organism>
<proteinExistence type="predicted"/>
<dbReference type="EMBL" id="UGQL01000001">
    <property type="protein sequence ID" value="STZ28581.1"/>
    <property type="molecule type" value="Genomic_DNA"/>
</dbReference>
<gene>
    <name evidence="1" type="ORF">NCTC11179_02132</name>
</gene>
<sequence length="119" mass="14370">MFTWEDLEILACGRIGLDINYFYSLTPRQFNNIQLGWNENNEMQIKTSWEQTRKIFEAVLRPYMKDKTKTAKDLLPLPWDTEEVHAEEDLDAEQNTFEEMQERWRLIDEKKKVVINEKV</sequence>
<protein>
    <submittedName>
        <fullName evidence="1">Uncharacterized protein</fullName>
    </submittedName>
</protein>
<reference evidence="1 2" key="1">
    <citation type="submission" date="2018-06" db="EMBL/GenBank/DDBJ databases">
        <authorList>
            <consortium name="Pathogen Informatics"/>
            <person name="Doyle S."/>
        </authorList>
    </citation>
    <scope>NUCLEOTIDE SEQUENCE [LARGE SCALE GENOMIC DNA]</scope>
    <source>
        <strain evidence="1 2">NCTC11179</strain>
    </source>
</reference>
<dbReference type="RefSeq" id="WP_147279641.1">
    <property type="nucleotide sequence ID" value="NZ_CP068107.1"/>
</dbReference>
<dbReference type="Proteomes" id="UP000255024">
    <property type="component" value="Unassembled WGS sequence"/>
</dbReference>